<dbReference type="AlphaFoldDB" id="A0A8D0R126"/>
<protein>
    <submittedName>
        <fullName evidence="2">Uncharacterized protein</fullName>
    </submittedName>
</protein>
<name>A0A8D0R126_PIG</name>
<proteinExistence type="predicted"/>
<sequence length="137" mass="15802">MLSLTILILPFQELGIFFHPFVLSSIYFISILMFSKYRTFTSLGRFIPRPFILFDVMINGIVSLISLSERLLLVYRNATYFCILILYLTTLMNSLMSTRSFLVASLGFSMYSIMSSANSDSFKSSFPVWIPFIHFLV</sequence>
<keyword evidence="1" id="KW-0812">Transmembrane</keyword>
<keyword evidence="1" id="KW-1133">Transmembrane helix</keyword>
<feature type="transmembrane region" description="Helical" evidence="1">
    <location>
        <begin position="46"/>
        <end position="67"/>
    </location>
</feature>
<reference evidence="2" key="1">
    <citation type="submission" date="2025-08" db="UniProtKB">
        <authorList>
            <consortium name="Ensembl"/>
        </authorList>
    </citation>
    <scope>IDENTIFICATION</scope>
</reference>
<organism evidence="2 3">
    <name type="scientific">Sus scrofa</name>
    <name type="common">Pig</name>
    <dbReference type="NCBI Taxonomy" id="9823"/>
    <lineage>
        <taxon>Eukaryota</taxon>
        <taxon>Metazoa</taxon>
        <taxon>Chordata</taxon>
        <taxon>Craniata</taxon>
        <taxon>Vertebrata</taxon>
        <taxon>Euteleostomi</taxon>
        <taxon>Mammalia</taxon>
        <taxon>Eutheria</taxon>
        <taxon>Laurasiatheria</taxon>
        <taxon>Artiodactyla</taxon>
        <taxon>Suina</taxon>
        <taxon>Suidae</taxon>
        <taxon>Sus</taxon>
    </lineage>
</organism>
<evidence type="ECO:0000313" key="3">
    <source>
        <dbReference type="Proteomes" id="UP000694727"/>
    </source>
</evidence>
<keyword evidence="1" id="KW-0472">Membrane</keyword>
<feature type="transmembrane region" description="Helical" evidence="1">
    <location>
        <begin position="73"/>
        <end position="89"/>
    </location>
</feature>
<accession>A0A8D0R126</accession>
<evidence type="ECO:0000313" key="2">
    <source>
        <dbReference type="Ensembl" id="ENSSSCP00025007759.1"/>
    </source>
</evidence>
<dbReference type="Proteomes" id="UP000694727">
    <property type="component" value="Unplaced"/>
</dbReference>
<feature type="transmembrane region" description="Helical" evidence="1">
    <location>
        <begin position="16"/>
        <end position="34"/>
    </location>
</feature>
<dbReference type="Ensembl" id="ENSSSCT00025019175.1">
    <property type="protein sequence ID" value="ENSSSCP00025007759.1"/>
    <property type="gene ID" value="ENSSSCG00025014407.1"/>
</dbReference>
<evidence type="ECO:0000256" key="1">
    <source>
        <dbReference type="SAM" id="Phobius"/>
    </source>
</evidence>